<dbReference type="InterPro" id="IPR011335">
    <property type="entry name" value="Restrct_endonuc-II-like"/>
</dbReference>
<dbReference type="Pfam" id="PF04480">
    <property type="entry name" value="DUF559"/>
    <property type="match status" value="1"/>
</dbReference>
<feature type="domain" description="DUF559" evidence="1">
    <location>
        <begin position="180"/>
        <end position="285"/>
    </location>
</feature>
<comment type="caution">
    <text evidence="2">The sequence shown here is derived from an EMBL/GenBank/DDBJ whole genome shotgun (WGS) entry which is preliminary data.</text>
</comment>
<reference evidence="2 3" key="1">
    <citation type="submission" date="2020-07" db="EMBL/GenBank/DDBJ databases">
        <title>Sequencing the genomes of 1000 actinobacteria strains.</title>
        <authorList>
            <person name="Klenk H.-P."/>
        </authorList>
    </citation>
    <scope>NUCLEOTIDE SEQUENCE [LARGE SCALE GENOMIC DNA]</scope>
    <source>
        <strain evidence="2 3">DSM 22083</strain>
    </source>
</reference>
<dbReference type="RefSeq" id="WP_179754419.1">
    <property type="nucleotide sequence ID" value="NZ_JACCBU010000001.1"/>
</dbReference>
<dbReference type="SUPFAM" id="SSF52980">
    <property type="entry name" value="Restriction endonuclease-like"/>
    <property type="match status" value="1"/>
</dbReference>
<organism evidence="2 3">
    <name type="scientific">Microlunatus parietis</name>
    <dbReference type="NCBI Taxonomy" id="682979"/>
    <lineage>
        <taxon>Bacteria</taxon>
        <taxon>Bacillati</taxon>
        <taxon>Actinomycetota</taxon>
        <taxon>Actinomycetes</taxon>
        <taxon>Propionibacteriales</taxon>
        <taxon>Propionibacteriaceae</taxon>
        <taxon>Microlunatus</taxon>
    </lineage>
</organism>
<dbReference type="Proteomes" id="UP000569914">
    <property type="component" value="Unassembled WGS sequence"/>
</dbReference>
<gene>
    <name evidence="2" type="ORF">BKA15_004473</name>
</gene>
<dbReference type="GO" id="GO:0004519">
    <property type="term" value="F:endonuclease activity"/>
    <property type="evidence" value="ECO:0007669"/>
    <property type="project" value="UniProtKB-KW"/>
</dbReference>
<evidence type="ECO:0000313" key="2">
    <source>
        <dbReference type="EMBL" id="NYE73144.1"/>
    </source>
</evidence>
<keyword evidence="2" id="KW-0540">Nuclease</keyword>
<proteinExistence type="predicted"/>
<keyword evidence="2" id="KW-0255">Endonuclease</keyword>
<keyword evidence="3" id="KW-1185">Reference proteome</keyword>
<sequence>MPVRNPFDALLSQDGGVIALRRYPDHRRALHRLVERGQLATVLPGVFAPPEAVDRLDVRLRALACWDDDLVLTRWAAARLTFWPDLPVPMITAALPRKRTAPPGFELVQETIPRPLIRSVDGIRVTAPELTALDLALTDHGAAIERVLRTRLLTVDSLDDALAQTARRRNNELRRRWLDRSRRRPWSTAERTLHELLRGARIDGWVGNATIRAGEVRYVVDLVFREARVVIEVDGYEFHRSEEQFHRDRRKWTDLAAAGWTVLHFTWPQLTEDPDWVLRSIRRILTRHRRSA</sequence>
<name>A0A7Y9IBA9_9ACTN</name>
<keyword evidence="2" id="KW-0378">Hydrolase</keyword>
<dbReference type="Gene3D" id="3.40.960.10">
    <property type="entry name" value="VSR Endonuclease"/>
    <property type="match status" value="1"/>
</dbReference>
<protein>
    <submittedName>
        <fullName evidence="2">Very-short-patch-repair endonuclease</fullName>
    </submittedName>
</protein>
<dbReference type="AlphaFoldDB" id="A0A7Y9IBA9"/>
<dbReference type="InterPro" id="IPR007569">
    <property type="entry name" value="DUF559"/>
</dbReference>
<evidence type="ECO:0000259" key="1">
    <source>
        <dbReference type="Pfam" id="PF04480"/>
    </source>
</evidence>
<accession>A0A7Y9IBA9</accession>
<evidence type="ECO:0000313" key="3">
    <source>
        <dbReference type="Proteomes" id="UP000569914"/>
    </source>
</evidence>
<dbReference type="EMBL" id="JACCBU010000001">
    <property type="protein sequence ID" value="NYE73144.1"/>
    <property type="molecule type" value="Genomic_DNA"/>
</dbReference>